<dbReference type="Proteomes" id="UP000181870">
    <property type="component" value="Unassembled WGS sequence"/>
</dbReference>
<dbReference type="InterPro" id="IPR011990">
    <property type="entry name" value="TPR-like_helical_dom_sf"/>
</dbReference>
<gene>
    <name evidence="8" type="ORF">SAMN05192582_100811</name>
</gene>
<dbReference type="Pfam" id="PF14322">
    <property type="entry name" value="SusD-like_3"/>
    <property type="match status" value="1"/>
</dbReference>
<dbReference type="CDD" id="cd08977">
    <property type="entry name" value="SusD"/>
    <property type="match status" value="1"/>
</dbReference>
<evidence type="ECO:0000256" key="4">
    <source>
        <dbReference type="ARBA" id="ARBA00023136"/>
    </source>
</evidence>
<name>A0A1G8DDS8_BACOV</name>
<dbReference type="InterPro" id="IPR033985">
    <property type="entry name" value="SusD-like_N"/>
</dbReference>
<evidence type="ECO:0000313" key="8">
    <source>
        <dbReference type="EMBL" id="SDH55835.1"/>
    </source>
</evidence>
<comment type="similarity">
    <text evidence="2">Belongs to the SusD family.</text>
</comment>
<sequence>MKNAAIVIVTSIMLLTIVSCEDMMGDFLEKAPGVDVTEDTIFSSRSQVEMFLASIYEYGVHSNLGLGSPDNGAPAIANSAGTIDAGATDEAEACANWYDPQKWNNASVSPDNTDDPRFSHRFTAIRKVTVMLDRVDEVPDITKEYANQLKAESKFIRALNYFEMFKRYGGVPIIDHRLQLDENLKIPRSSVEDVVNFIVKDCDEAIPDLPINQLGALRGRATRGAALALKARTLLYAASDLFNTDKPYLDFGTNNKLICYGNKDKERWKLAADAAKKVLDWAKEANCYLITDQGLDGNYKYSWQTYDNSEIIFAEKSSDAMGKYTWPWSAISPPTVYPGNAGQSGVTVTLNLVSKYEDRLGNKVDWNGGNDLQAKMASLDYRFSQTVVGNLMRWNSEFPKLQLWQDSGNGPGADVNTCYGGFWLHKLYPEEISESVWRKVPNSTLYQLNEAYLNYAEALNEYNEGPTQEAYDAINTIRKRSGQPDLPTGLGYLEFRAKVRNERAIELAFDGHRFYDIRRWMIAEEEGVMQGGMLGIKIYQIPESTEYRYEPYVFETRSFSRRMYLHPFGTGEINKGYLIQNPGY</sequence>
<evidence type="ECO:0000256" key="1">
    <source>
        <dbReference type="ARBA" id="ARBA00004442"/>
    </source>
</evidence>
<feature type="domain" description="RagB/SusD" evidence="6">
    <location>
        <begin position="310"/>
        <end position="584"/>
    </location>
</feature>
<evidence type="ECO:0000259" key="6">
    <source>
        <dbReference type="Pfam" id="PF07980"/>
    </source>
</evidence>
<dbReference type="PROSITE" id="PS51257">
    <property type="entry name" value="PROKAR_LIPOPROTEIN"/>
    <property type="match status" value="1"/>
</dbReference>
<proteinExistence type="inferred from homology"/>
<keyword evidence="3" id="KW-0732">Signal</keyword>
<dbReference type="GO" id="GO:0009279">
    <property type="term" value="C:cell outer membrane"/>
    <property type="evidence" value="ECO:0007669"/>
    <property type="project" value="UniProtKB-SubCell"/>
</dbReference>
<dbReference type="EMBL" id="FNDO01000008">
    <property type="protein sequence ID" value="SDH55835.1"/>
    <property type="molecule type" value="Genomic_DNA"/>
</dbReference>
<organism evidence="8 9">
    <name type="scientific">Bacteroides ovatus</name>
    <dbReference type="NCBI Taxonomy" id="28116"/>
    <lineage>
        <taxon>Bacteria</taxon>
        <taxon>Pseudomonadati</taxon>
        <taxon>Bacteroidota</taxon>
        <taxon>Bacteroidia</taxon>
        <taxon>Bacteroidales</taxon>
        <taxon>Bacteroidaceae</taxon>
        <taxon>Bacteroides</taxon>
    </lineage>
</organism>
<dbReference type="RefSeq" id="WP_074636423.1">
    <property type="nucleotide sequence ID" value="NZ_FNDO01000008.1"/>
</dbReference>
<evidence type="ECO:0000259" key="7">
    <source>
        <dbReference type="Pfam" id="PF14322"/>
    </source>
</evidence>
<evidence type="ECO:0000256" key="3">
    <source>
        <dbReference type="ARBA" id="ARBA00022729"/>
    </source>
</evidence>
<dbReference type="Gene3D" id="1.25.40.390">
    <property type="match status" value="1"/>
</dbReference>
<feature type="domain" description="SusD-like N-terminal" evidence="7">
    <location>
        <begin position="83"/>
        <end position="234"/>
    </location>
</feature>
<evidence type="ECO:0000256" key="5">
    <source>
        <dbReference type="ARBA" id="ARBA00023237"/>
    </source>
</evidence>
<dbReference type="AlphaFoldDB" id="A0A1G8DDS8"/>
<evidence type="ECO:0000313" key="9">
    <source>
        <dbReference type="Proteomes" id="UP000181870"/>
    </source>
</evidence>
<comment type="subcellular location">
    <subcellularLocation>
        <location evidence="1">Cell outer membrane</location>
    </subcellularLocation>
</comment>
<accession>A0A1G8DDS8</accession>
<keyword evidence="5" id="KW-0998">Cell outer membrane</keyword>
<dbReference type="SUPFAM" id="SSF48452">
    <property type="entry name" value="TPR-like"/>
    <property type="match status" value="1"/>
</dbReference>
<reference evidence="8 9" key="1">
    <citation type="submission" date="2016-10" db="EMBL/GenBank/DDBJ databases">
        <authorList>
            <person name="de Groot N.N."/>
        </authorList>
    </citation>
    <scope>NUCLEOTIDE SEQUENCE [LARGE SCALE GENOMIC DNA]</scope>
    <source>
        <strain evidence="8 9">NLAE-zl-C57</strain>
    </source>
</reference>
<protein>
    <submittedName>
        <fullName evidence="8">Starch-binding associating with outer membrane</fullName>
    </submittedName>
</protein>
<keyword evidence="4" id="KW-0472">Membrane</keyword>
<dbReference type="InterPro" id="IPR012944">
    <property type="entry name" value="SusD_RagB_dom"/>
</dbReference>
<evidence type="ECO:0000256" key="2">
    <source>
        <dbReference type="ARBA" id="ARBA00006275"/>
    </source>
</evidence>
<dbReference type="Pfam" id="PF07980">
    <property type="entry name" value="SusD_RagB"/>
    <property type="match status" value="1"/>
</dbReference>